<protein>
    <recommendedName>
        <fullName evidence="5">Cytochrome P450</fullName>
    </recommendedName>
</protein>
<evidence type="ECO:0008006" key="5">
    <source>
        <dbReference type="Google" id="ProtNLM"/>
    </source>
</evidence>
<reference evidence="3 4" key="1">
    <citation type="submission" date="2019-06" db="EMBL/GenBank/DDBJ databases">
        <title>Sequencing the genomes of 1000 actinobacteria strains.</title>
        <authorList>
            <person name="Klenk H.-P."/>
        </authorList>
    </citation>
    <scope>NUCLEOTIDE SEQUENCE [LARGE SCALE GENOMIC DNA]</scope>
    <source>
        <strain evidence="3 4">DSM 45015</strain>
    </source>
</reference>
<dbReference type="EMBL" id="VFQC01000001">
    <property type="protein sequence ID" value="TQN30171.1"/>
    <property type="molecule type" value="Genomic_DNA"/>
</dbReference>
<gene>
    <name evidence="3" type="ORF">FHX37_0032</name>
</gene>
<dbReference type="GO" id="GO:0020037">
    <property type="term" value="F:heme binding"/>
    <property type="evidence" value="ECO:0007669"/>
    <property type="project" value="InterPro"/>
</dbReference>
<dbReference type="GO" id="GO:0016705">
    <property type="term" value="F:oxidoreductase activity, acting on paired donors, with incorporation or reduction of molecular oxygen"/>
    <property type="evidence" value="ECO:0007669"/>
    <property type="project" value="InterPro"/>
</dbReference>
<dbReference type="InterPro" id="IPR036396">
    <property type="entry name" value="Cyt_P450_sf"/>
</dbReference>
<dbReference type="AlphaFoldDB" id="A0A543NEA2"/>
<dbReference type="InterPro" id="IPR017972">
    <property type="entry name" value="Cyt_P450_CS"/>
</dbReference>
<evidence type="ECO:0000256" key="2">
    <source>
        <dbReference type="RuleBase" id="RU000461"/>
    </source>
</evidence>
<dbReference type="RefSeq" id="WP_141921449.1">
    <property type="nucleotide sequence ID" value="NZ_VFQC01000001.1"/>
</dbReference>
<dbReference type="InterPro" id="IPR002397">
    <property type="entry name" value="Cyt_P450_B"/>
</dbReference>
<dbReference type="Proteomes" id="UP000317422">
    <property type="component" value="Unassembled WGS sequence"/>
</dbReference>
<accession>A0A543NEA2</accession>
<dbReference type="SUPFAM" id="SSF48264">
    <property type="entry name" value="Cytochrome P450"/>
    <property type="match status" value="1"/>
</dbReference>
<proteinExistence type="inferred from homology"/>
<evidence type="ECO:0000256" key="1">
    <source>
        <dbReference type="ARBA" id="ARBA00010617"/>
    </source>
</evidence>
<dbReference type="Gene3D" id="1.10.630.10">
    <property type="entry name" value="Cytochrome P450"/>
    <property type="match status" value="1"/>
</dbReference>
<dbReference type="Pfam" id="PF00067">
    <property type="entry name" value="p450"/>
    <property type="match status" value="1"/>
</dbReference>
<name>A0A543NEA2_9ACTN</name>
<evidence type="ECO:0000313" key="4">
    <source>
        <dbReference type="Proteomes" id="UP000317422"/>
    </source>
</evidence>
<comment type="similarity">
    <text evidence="1 2">Belongs to the cytochrome P450 family.</text>
</comment>
<keyword evidence="2" id="KW-0503">Monooxygenase</keyword>
<organism evidence="3 4">
    <name type="scientific">Haloactinospora alba</name>
    <dbReference type="NCBI Taxonomy" id="405555"/>
    <lineage>
        <taxon>Bacteria</taxon>
        <taxon>Bacillati</taxon>
        <taxon>Actinomycetota</taxon>
        <taxon>Actinomycetes</taxon>
        <taxon>Streptosporangiales</taxon>
        <taxon>Nocardiopsidaceae</taxon>
        <taxon>Haloactinospora</taxon>
    </lineage>
</organism>
<dbReference type="GO" id="GO:0005506">
    <property type="term" value="F:iron ion binding"/>
    <property type="evidence" value="ECO:0007669"/>
    <property type="project" value="InterPro"/>
</dbReference>
<keyword evidence="2" id="KW-0479">Metal-binding</keyword>
<keyword evidence="2" id="KW-0560">Oxidoreductase</keyword>
<dbReference type="PROSITE" id="PS00086">
    <property type="entry name" value="CYTOCHROME_P450"/>
    <property type="match status" value="1"/>
</dbReference>
<keyword evidence="4" id="KW-1185">Reference proteome</keyword>
<dbReference type="OrthoDB" id="3807506at2"/>
<dbReference type="PANTHER" id="PTHR46696">
    <property type="entry name" value="P450, PUTATIVE (EUROFUNG)-RELATED"/>
    <property type="match status" value="1"/>
</dbReference>
<keyword evidence="2" id="KW-0408">Iron</keyword>
<dbReference type="PRINTS" id="PR00359">
    <property type="entry name" value="BP450"/>
</dbReference>
<sequence length="402" mass="44405">MDRAAFEAFQCDPYPHYARARRAGGLTFSPELEAWLVARDADAREVLRRPEEFSSANALRPEVALPGDVLAELGNGIGGGPTVISSDGEQHRRLRVPHNRGLSRQRVEELAPFVDERASDLVRRAAGGGAEWMRDYARVLPAEVLGRLVGLGPRDVPTVFHGIRRAEELLFRPLGHEEQLRAAREVAALQHLLDSYVRDRWEHPRADVCTEFVRALVPGDEGLSRQRRGEVVSSVQNFLLAGYLTTTALLGSSVLHLLADRRQWETLRRRPGLVPNTAAEAARFDPPLQGFRRLTTAPVTLSGVKLPPGSVVFVAFGSANRDGAAHERPDVLDVTRRVRPNLAFGHGPHACPGILLARQQVQATLRALLREIPEVRIARGAEVGMEPTLIHRSPVELPLTWT</sequence>
<evidence type="ECO:0000313" key="3">
    <source>
        <dbReference type="EMBL" id="TQN30171.1"/>
    </source>
</evidence>
<dbReference type="PANTHER" id="PTHR46696:SF1">
    <property type="entry name" value="CYTOCHROME P450 YJIB-RELATED"/>
    <property type="match status" value="1"/>
</dbReference>
<dbReference type="GO" id="GO:0004497">
    <property type="term" value="F:monooxygenase activity"/>
    <property type="evidence" value="ECO:0007669"/>
    <property type="project" value="UniProtKB-KW"/>
</dbReference>
<dbReference type="InterPro" id="IPR001128">
    <property type="entry name" value="Cyt_P450"/>
</dbReference>
<comment type="caution">
    <text evidence="3">The sequence shown here is derived from an EMBL/GenBank/DDBJ whole genome shotgun (WGS) entry which is preliminary data.</text>
</comment>
<keyword evidence="2" id="KW-0349">Heme</keyword>